<sequence>MKKLIWCFLLALACLIVVGCGNTSQNQSTEDIPAPSNEYGTVEKESVETLVAKFNTRVLENGSLNPASNDYRTTSEQRYWYGLITGIYLIAIPEEFQNDSQNEIVDYMVLYVEKGNENEAMVPDYLKALIQANNDTITDDEVEKLLTEAKEKSSTGETSNNGKGISIGYIENEDNYQYQVIRLYEK</sequence>
<name>A0A9D0YZJ0_9FIRM</name>
<dbReference type="PROSITE" id="PS51257">
    <property type="entry name" value="PROKAR_LIPOPROTEIN"/>
    <property type="match status" value="1"/>
</dbReference>
<dbReference type="AlphaFoldDB" id="A0A9D0YZJ0"/>
<comment type="caution">
    <text evidence="2">The sequence shown here is derived from an EMBL/GenBank/DDBJ whole genome shotgun (WGS) entry which is preliminary data.</text>
</comment>
<reference evidence="2" key="1">
    <citation type="submission" date="2020-10" db="EMBL/GenBank/DDBJ databases">
        <authorList>
            <person name="Gilroy R."/>
        </authorList>
    </citation>
    <scope>NUCLEOTIDE SEQUENCE</scope>
    <source>
        <strain evidence="2">CHK165-10780</strain>
    </source>
</reference>
<feature type="signal peptide" evidence="1">
    <location>
        <begin position="1"/>
        <end position="19"/>
    </location>
</feature>
<evidence type="ECO:0000256" key="1">
    <source>
        <dbReference type="SAM" id="SignalP"/>
    </source>
</evidence>
<evidence type="ECO:0008006" key="4">
    <source>
        <dbReference type="Google" id="ProtNLM"/>
    </source>
</evidence>
<dbReference type="Proteomes" id="UP000886725">
    <property type="component" value="Unassembled WGS sequence"/>
</dbReference>
<evidence type="ECO:0000313" key="2">
    <source>
        <dbReference type="EMBL" id="HIQ64842.1"/>
    </source>
</evidence>
<gene>
    <name evidence="2" type="ORF">IAC85_03795</name>
</gene>
<feature type="chain" id="PRO_5038359823" description="Lipoprotein" evidence="1">
    <location>
        <begin position="20"/>
        <end position="186"/>
    </location>
</feature>
<dbReference type="EMBL" id="DVFU01000071">
    <property type="protein sequence ID" value="HIQ64842.1"/>
    <property type="molecule type" value="Genomic_DNA"/>
</dbReference>
<organism evidence="2 3">
    <name type="scientific">Candidatus Faecenecus gallistercoris</name>
    <dbReference type="NCBI Taxonomy" id="2840793"/>
    <lineage>
        <taxon>Bacteria</taxon>
        <taxon>Bacillati</taxon>
        <taxon>Bacillota</taxon>
        <taxon>Bacillota incertae sedis</taxon>
        <taxon>Candidatus Faecenecus</taxon>
    </lineage>
</organism>
<proteinExistence type="predicted"/>
<protein>
    <recommendedName>
        <fullName evidence="4">Lipoprotein</fullName>
    </recommendedName>
</protein>
<reference evidence="2" key="2">
    <citation type="journal article" date="2021" name="PeerJ">
        <title>Extensive microbial diversity within the chicken gut microbiome revealed by metagenomics and culture.</title>
        <authorList>
            <person name="Gilroy R."/>
            <person name="Ravi A."/>
            <person name="Getino M."/>
            <person name="Pursley I."/>
            <person name="Horton D.L."/>
            <person name="Alikhan N.F."/>
            <person name="Baker D."/>
            <person name="Gharbi K."/>
            <person name="Hall N."/>
            <person name="Watson M."/>
            <person name="Adriaenssens E.M."/>
            <person name="Foster-Nyarko E."/>
            <person name="Jarju S."/>
            <person name="Secka A."/>
            <person name="Antonio M."/>
            <person name="Oren A."/>
            <person name="Chaudhuri R.R."/>
            <person name="La Ragione R."/>
            <person name="Hildebrand F."/>
            <person name="Pallen M.J."/>
        </authorList>
    </citation>
    <scope>NUCLEOTIDE SEQUENCE</scope>
    <source>
        <strain evidence="2">CHK165-10780</strain>
    </source>
</reference>
<evidence type="ECO:0000313" key="3">
    <source>
        <dbReference type="Proteomes" id="UP000886725"/>
    </source>
</evidence>
<keyword evidence="1" id="KW-0732">Signal</keyword>
<accession>A0A9D0YZJ0</accession>